<dbReference type="PANTHER" id="PTHR28074">
    <property type="entry name" value="ATP SYNTHASE SUBUNIT K, MITOCHONDRIAL"/>
    <property type="match status" value="1"/>
</dbReference>
<organism evidence="4 5">
    <name type="scientific">Dimargaris cristalligena</name>
    <dbReference type="NCBI Taxonomy" id="215637"/>
    <lineage>
        <taxon>Eukaryota</taxon>
        <taxon>Fungi</taxon>
        <taxon>Fungi incertae sedis</taxon>
        <taxon>Zoopagomycota</taxon>
        <taxon>Kickxellomycotina</taxon>
        <taxon>Dimargaritomycetes</taxon>
        <taxon>Dimargaritales</taxon>
        <taxon>Dimargaritaceae</taxon>
        <taxon>Dimargaris</taxon>
    </lineage>
</organism>
<evidence type="ECO:0000313" key="4">
    <source>
        <dbReference type="EMBL" id="RKP37090.1"/>
    </source>
</evidence>
<dbReference type="PANTHER" id="PTHR28074:SF1">
    <property type="entry name" value="ATP SYNTHASE SUBUNIT K, MITOCHONDRIAL"/>
    <property type="match status" value="1"/>
</dbReference>
<dbReference type="InterPro" id="IPR021278">
    <property type="entry name" value="ATP19"/>
</dbReference>
<dbReference type="STRING" id="215637.A0A4P9ZWM4"/>
<sequence length="78" mass="8370">MGNGYMIFGKLVKNEYLVLATFASLGALGYAATRPKPGAPKADNIPPIVSSSAEEENFIKEFIKLAEADEAKEKKAAH</sequence>
<name>A0A4P9ZWM4_9FUNG</name>
<comment type="subcellular location">
    <subcellularLocation>
        <location evidence="1">Mitochondrion membrane</location>
    </subcellularLocation>
</comment>
<evidence type="ECO:0000313" key="5">
    <source>
        <dbReference type="Proteomes" id="UP000268162"/>
    </source>
</evidence>
<protein>
    <recommendedName>
        <fullName evidence="6">ATP synthase subunit K, mitochondrial</fullName>
    </recommendedName>
</protein>
<dbReference type="Proteomes" id="UP000268162">
    <property type="component" value="Unassembled WGS sequence"/>
</dbReference>
<evidence type="ECO:0000256" key="1">
    <source>
        <dbReference type="ARBA" id="ARBA00004325"/>
    </source>
</evidence>
<accession>A0A4P9ZWM4</accession>
<keyword evidence="5" id="KW-1185">Reference proteome</keyword>
<dbReference type="GO" id="GO:0031966">
    <property type="term" value="C:mitochondrial membrane"/>
    <property type="evidence" value="ECO:0007669"/>
    <property type="project" value="UniProtKB-SubCell"/>
</dbReference>
<evidence type="ECO:0008006" key="6">
    <source>
        <dbReference type="Google" id="ProtNLM"/>
    </source>
</evidence>
<dbReference type="EMBL" id="ML002545">
    <property type="protein sequence ID" value="RKP37090.1"/>
    <property type="molecule type" value="Genomic_DNA"/>
</dbReference>
<reference evidence="5" key="1">
    <citation type="journal article" date="2018" name="Nat. Microbiol.">
        <title>Leveraging single-cell genomics to expand the fungal tree of life.</title>
        <authorList>
            <person name="Ahrendt S.R."/>
            <person name="Quandt C.A."/>
            <person name="Ciobanu D."/>
            <person name="Clum A."/>
            <person name="Salamov A."/>
            <person name="Andreopoulos B."/>
            <person name="Cheng J.F."/>
            <person name="Woyke T."/>
            <person name="Pelin A."/>
            <person name="Henrissat B."/>
            <person name="Reynolds N.K."/>
            <person name="Benny G.L."/>
            <person name="Smith M.E."/>
            <person name="James T.Y."/>
            <person name="Grigoriev I.V."/>
        </authorList>
    </citation>
    <scope>NUCLEOTIDE SEQUENCE [LARGE SCALE GENOMIC DNA]</scope>
    <source>
        <strain evidence="5">RSA 468</strain>
    </source>
</reference>
<dbReference type="GO" id="GO:0015986">
    <property type="term" value="P:proton motive force-driven ATP synthesis"/>
    <property type="evidence" value="ECO:0007669"/>
    <property type="project" value="TreeGrafter"/>
</dbReference>
<proteinExistence type="predicted"/>
<keyword evidence="3" id="KW-0472">Membrane</keyword>
<dbReference type="Pfam" id="PF11022">
    <property type="entry name" value="ATP19"/>
    <property type="match status" value="1"/>
</dbReference>
<dbReference type="AlphaFoldDB" id="A0A4P9ZWM4"/>
<gene>
    <name evidence="4" type="ORF">BJ085DRAFT_40963</name>
</gene>
<keyword evidence="2" id="KW-0496">Mitochondrion</keyword>
<dbReference type="OrthoDB" id="2094445at2759"/>
<evidence type="ECO:0000256" key="3">
    <source>
        <dbReference type="ARBA" id="ARBA00023136"/>
    </source>
</evidence>
<evidence type="ECO:0000256" key="2">
    <source>
        <dbReference type="ARBA" id="ARBA00023128"/>
    </source>
</evidence>